<evidence type="ECO:0000313" key="1">
    <source>
        <dbReference type="Proteomes" id="UP000050791"/>
    </source>
</evidence>
<dbReference type="WBParaSite" id="SMTH1_82240.1">
    <property type="protein sequence ID" value="SMTH1_82240.1"/>
    <property type="gene ID" value="SMTH1_82240"/>
</dbReference>
<reference evidence="2" key="1">
    <citation type="submission" date="2023-11" db="UniProtKB">
        <authorList>
            <consortium name="WormBaseParasite"/>
        </authorList>
    </citation>
    <scope>IDENTIFICATION</scope>
</reference>
<dbReference type="Proteomes" id="UP000050791">
    <property type="component" value="Unassembled WGS sequence"/>
</dbReference>
<dbReference type="AlphaFoldDB" id="A0AA85BYT4"/>
<name>A0AA85BYT4_9TREM</name>
<accession>A0AA85BYT4</accession>
<protein>
    <submittedName>
        <fullName evidence="2">Uncharacterized protein</fullName>
    </submittedName>
</protein>
<evidence type="ECO:0000313" key="2">
    <source>
        <dbReference type="WBParaSite" id="SMTH1_82240.1"/>
    </source>
</evidence>
<proteinExistence type="predicted"/>
<sequence length="99" mass="12059">MHLTHFLVQKDLDNKIRQNLLLLNDEDHLKQLDSVYRTICSLFRCGRVLQLIYEHLIRDLLPVSWVHHCLYTFQEQWDLNPRQGTFRNLTFLDNWADHE</sequence>
<organism evidence="1 2">
    <name type="scientific">Schistosoma mattheei</name>
    <dbReference type="NCBI Taxonomy" id="31246"/>
    <lineage>
        <taxon>Eukaryota</taxon>
        <taxon>Metazoa</taxon>
        <taxon>Spiralia</taxon>
        <taxon>Lophotrochozoa</taxon>
        <taxon>Platyhelminthes</taxon>
        <taxon>Trematoda</taxon>
        <taxon>Digenea</taxon>
        <taxon>Strigeidida</taxon>
        <taxon>Schistosomatoidea</taxon>
        <taxon>Schistosomatidae</taxon>
        <taxon>Schistosoma</taxon>
    </lineage>
</organism>